<dbReference type="EMBL" id="AXCN02000691">
    <property type="status" value="NOT_ANNOTATED_CDS"/>
    <property type="molecule type" value="Genomic_DNA"/>
</dbReference>
<dbReference type="Pfam" id="PF00005">
    <property type="entry name" value="ABC_tran"/>
    <property type="match status" value="2"/>
</dbReference>
<dbReference type="GO" id="GO:0140359">
    <property type="term" value="F:ABC-type transporter activity"/>
    <property type="evidence" value="ECO:0007669"/>
    <property type="project" value="InterPro"/>
</dbReference>
<dbReference type="CDD" id="cd03250">
    <property type="entry name" value="ABCC_MRP_domain1"/>
    <property type="match status" value="1"/>
</dbReference>
<keyword evidence="6 9" id="KW-1133">Transmembrane helix</keyword>
<evidence type="ECO:0000256" key="3">
    <source>
        <dbReference type="ARBA" id="ARBA00022692"/>
    </source>
</evidence>
<feature type="transmembrane region" description="Helical" evidence="9">
    <location>
        <begin position="853"/>
        <end position="878"/>
    </location>
</feature>
<dbReference type="GO" id="GO:0005524">
    <property type="term" value="F:ATP binding"/>
    <property type="evidence" value="ECO:0007669"/>
    <property type="project" value="UniProtKB-KW"/>
</dbReference>
<feature type="region of interest" description="Disordered" evidence="8">
    <location>
        <begin position="1521"/>
        <end position="1547"/>
    </location>
</feature>
<feature type="transmembrane region" description="Helical" evidence="9">
    <location>
        <begin position="72"/>
        <end position="96"/>
    </location>
</feature>
<dbReference type="Proteomes" id="UP000075886">
    <property type="component" value="Unassembled WGS sequence"/>
</dbReference>
<evidence type="ECO:0000256" key="7">
    <source>
        <dbReference type="ARBA" id="ARBA00023136"/>
    </source>
</evidence>
<evidence type="ECO:0000256" key="8">
    <source>
        <dbReference type="SAM" id="MobiDB-lite"/>
    </source>
</evidence>
<dbReference type="CDD" id="cd18602">
    <property type="entry name" value="ABC_6TM_SUR1_D2_like"/>
    <property type="match status" value="1"/>
</dbReference>
<feature type="region of interest" description="Disordered" evidence="8">
    <location>
        <begin position="646"/>
        <end position="684"/>
    </location>
</feature>
<feature type="domain" description="ABC transporter" evidence="10">
    <location>
        <begin position="2027"/>
        <end position="2261"/>
    </location>
</feature>
<dbReference type="SUPFAM" id="SSF52540">
    <property type="entry name" value="P-loop containing nucleoside triphosphate hydrolases"/>
    <property type="match status" value="2"/>
</dbReference>
<evidence type="ECO:0000256" key="1">
    <source>
        <dbReference type="ARBA" id="ARBA00004370"/>
    </source>
</evidence>
<evidence type="ECO:0000259" key="11">
    <source>
        <dbReference type="PROSITE" id="PS50929"/>
    </source>
</evidence>
<feature type="region of interest" description="Disordered" evidence="8">
    <location>
        <begin position="439"/>
        <end position="463"/>
    </location>
</feature>
<evidence type="ECO:0000256" key="6">
    <source>
        <dbReference type="ARBA" id="ARBA00022989"/>
    </source>
</evidence>
<evidence type="ECO:0000313" key="13">
    <source>
        <dbReference type="Proteomes" id="UP000075886"/>
    </source>
</evidence>
<feature type="transmembrane region" description="Helical" evidence="9">
    <location>
        <begin position="1656"/>
        <end position="1677"/>
    </location>
</feature>
<feature type="transmembrane region" description="Helical" evidence="9">
    <location>
        <begin position="709"/>
        <end position="727"/>
    </location>
</feature>
<feature type="transmembrane region" description="Helical" evidence="9">
    <location>
        <begin position="1916"/>
        <end position="1935"/>
    </location>
</feature>
<dbReference type="InterPro" id="IPR050173">
    <property type="entry name" value="ABC_transporter_C-like"/>
</dbReference>
<feature type="compositionally biased region" description="Polar residues" evidence="8">
    <location>
        <begin position="952"/>
        <end position="964"/>
    </location>
</feature>
<feature type="transmembrane region" description="Helical" evidence="9">
    <location>
        <begin position="1941"/>
        <end position="1963"/>
    </location>
</feature>
<dbReference type="GO" id="GO:0016020">
    <property type="term" value="C:membrane"/>
    <property type="evidence" value="ECO:0007669"/>
    <property type="project" value="UniProtKB-SubCell"/>
</dbReference>
<reference evidence="12" key="2">
    <citation type="submission" date="2020-05" db="UniProtKB">
        <authorList>
            <consortium name="EnsemblMetazoa"/>
        </authorList>
    </citation>
    <scope>IDENTIFICATION</scope>
    <source>
        <strain evidence="12">FAR1</strain>
    </source>
</reference>
<feature type="domain" description="ABC transmembrane type-1" evidence="11">
    <location>
        <begin position="380"/>
        <end position="879"/>
    </location>
</feature>
<keyword evidence="7 9" id="KW-0472">Membrane</keyword>
<organism evidence="12 13">
    <name type="scientific">Anopheles farauti</name>
    <dbReference type="NCBI Taxonomy" id="69004"/>
    <lineage>
        <taxon>Eukaryota</taxon>
        <taxon>Metazoa</taxon>
        <taxon>Ecdysozoa</taxon>
        <taxon>Arthropoda</taxon>
        <taxon>Hexapoda</taxon>
        <taxon>Insecta</taxon>
        <taxon>Pterygota</taxon>
        <taxon>Neoptera</taxon>
        <taxon>Endopterygota</taxon>
        <taxon>Diptera</taxon>
        <taxon>Nematocera</taxon>
        <taxon>Culicoidea</taxon>
        <taxon>Culicidae</taxon>
        <taxon>Anophelinae</taxon>
        <taxon>Anopheles</taxon>
    </lineage>
</organism>
<dbReference type="STRING" id="69004.A0A182QUD5"/>
<dbReference type="InterPro" id="IPR011527">
    <property type="entry name" value="ABC1_TM_dom"/>
</dbReference>
<dbReference type="Gene3D" id="1.20.1560.10">
    <property type="entry name" value="ABC transporter type 1, transmembrane domain"/>
    <property type="match status" value="3"/>
</dbReference>
<dbReference type="VEuPathDB" id="VectorBase:AFAF017053"/>
<evidence type="ECO:0000256" key="4">
    <source>
        <dbReference type="ARBA" id="ARBA00022741"/>
    </source>
</evidence>
<dbReference type="Gene3D" id="3.40.50.300">
    <property type="entry name" value="P-loop containing nucleotide triphosphate hydrolases"/>
    <property type="match status" value="2"/>
</dbReference>
<feature type="compositionally biased region" description="Acidic residues" evidence="8">
    <location>
        <begin position="918"/>
        <end position="928"/>
    </location>
</feature>
<reference evidence="13" key="1">
    <citation type="submission" date="2014-01" db="EMBL/GenBank/DDBJ databases">
        <title>The Genome Sequence of Anopheles farauti FAR1 (V2).</title>
        <authorList>
            <consortium name="The Broad Institute Genomics Platform"/>
            <person name="Neafsey D.E."/>
            <person name="Besansky N."/>
            <person name="Howell P."/>
            <person name="Walton C."/>
            <person name="Young S.K."/>
            <person name="Zeng Q."/>
            <person name="Gargeya S."/>
            <person name="Fitzgerald M."/>
            <person name="Haas B."/>
            <person name="Abouelleil A."/>
            <person name="Allen A.W."/>
            <person name="Alvarado L."/>
            <person name="Arachchi H.M."/>
            <person name="Berlin A.M."/>
            <person name="Chapman S.B."/>
            <person name="Gainer-Dewar J."/>
            <person name="Goldberg J."/>
            <person name="Griggs A."/>
            <person name="Gujja S."/>
            <person name="Hansen M."/>
            <person name="Howarth C."/>
            <person name="Imamovic A."/>
            <person name="Ireland A."/>
            <person name="Larimer J."/>
            <person name="McCowan C."/>
            <person name="Murphy C."/>
            <person name="Pearson M."/>
            <person name="Poon T.W."/>
            <person name="Priest M."/>
            <person name="Roberts A."/>
            <person name="Saif S."/>
            <person name="Shea T."/>
            <person name="Sisk P."/>
            <person name="Sykes S."/>
            <person name="Wortman J."/>
            <person name="Nusbaum C."/>
            <person name="Birren B."/>
        </authorList>
    </citation>
    <scope>NUCLEOTIDE SEQUENCE [LARGE SCALE GENOMIC DNA]</scope>
    <source>
        <strain evidence="13">FAR1</strain>
    </source>
</reference>
<dbReference type="PANTHER" id="PTHR24223">
    <property type="entry name" value="ATP-BINDING CASSETTE SUB-FAMILY C"/>
    <property type="match status" value="1"/>
</dbReference>
<dbReference type="PROSITE" id="PS50893">
    <property type="entry name" value="ABC_TRANSPORTER_2"/>
    <property type="match status" value="2"/>
</dbReference>
<proteinExistence type="predicted"/>
<feature type="transmembrane region" description="Helical" evidence="9">
    <location>
        <begin position="1805"/>
        <end position="1821"/>
    </location>
</feature>
<dbReference type="Pfam" id="PF00664">
    <property type="entry name" value="ABC_membrane"/>
    <property type="match status" value="2"/>
</dbReference>
<sequence>MVCPRRRYKRVETTNVRSKTESKSKKKNKKKMVCKWSIHRGEGNFSPIMAAFRTMVGSSHDRLQPAAVRSLYHVNLACAVVAGLTLLACLSALGYVVWKYEKRRHNLLALHNLRSIVLLATLLVCIGEIGHQWLAVDRLGRVRAECAGTERPEMHSTQSEAFTTNRPFLAETEDTAVWATVTVGLGAAWLGLCVHLGLAWFVRTIERRDKCGLLYAVLAAEGAQSIVRWCKFKYINDVTGTGNRREEPPAGIGILRTPEIFLTLAAALTVTVLTAVDGFTLYVEQNTGRRHVSSIMSSERKLGYKTPHSPFLSKVTFHWIVPLLWRGYREPLELEDLGNLHEKDTSRYHYDQFLFIYQSYKSTRASLWWCYVRNGWRMFLLGGLLKLAGDLCALVGPLCISNIVDYIAAQQSTSPEPNGVLPSVGSLILGNDTARWANPSAGVPKSNQSPAATAGAESESERYPDPSLALTWPSLFANGWIVCVLVLMASLAQGTLSQASTHLMDGEGIRLKNALQGLVYRKTLLLSSSCFHAAEKAPLRVEPTRTVDRSQPAKPRTKSIDEPGQRNHQRVENNVNRQQQSQSAADATEFETEAIQQHKTSVQNTAEQLEGEAPIASSGDVNRVQQFTHRRLSGEGNVAERLLHDGPEEQSGEHGGNVSSPSSSQAAAAAASGAPADARQSTPNFAHDAGTITNLISDDAFNVMSFVKMVHYVWAIPLKIAVVMYLLYRQLGISTVIGSVVCIVTMTPLQLLIGKLMAANSKKASECTDERLRRINEVLLGIKLIKLNAWESVFKDKISQARQQELRHLDLDSIYWTLMMLLTHISSVLITIVTIAVFLALENNPIELTAGRLFASLALFNQLTVPLFIFPITIPVTLSAIVSTARLEAFLGQPEVERGSLEGIRTMARILSKSDASLDMDEADDTTDGAEGADLQQSPESTPPAVPPNGGESVQSTDNVTGSPQAERKAADNGPAVEAGGKSCSQHSSMSSGRSIRSAQVDAAAGVERVPLGRQRPPAKYQKTGPSPRVKLKKSSQLSVSARLEKCRQKQKHLAREICFGLPDHAAAHLKEARFRWTGTEAGYALYIEQLTIPKAKLTVIVGRSGSGKSSLLAALLKEINHLSGELIWNKYSSIAYVPQKPWLQNATIRENVLFGESFRPKRYERVLRACALKPDLHLMPAGDGTEIGERGLKLSGGQRQRIAIARALYSSANVVILDDPLSALDNEVAMDVFENGVHRMLARQKRTTILVTQKVQLVHRADNIVVVQGGTVSATGSLTEIENNYPHILREWNAIIAKEQQQSSAAQSSPGRTARERWKLFKNISRISFQRNHASEENDFMERSFYLPRTMGNRALFGSRFSAHDFPLPIEDCHEPNVALRRHFSNRLRKDSPPSTQAVILRHHQPALATGHQSVFRALSLQLGVTRGGTTTMGTNTAATSTDVGSNERRQPAVVVRHISFPTTLTTTSSTSSTDDRLYRMRSNADGCAFLPGQLASATSGQTPLTLPSQRRMLDIVDVVGDDGRTDPDDRPGVPRRREAEGRNSCEDLKRSSIGFRIPEFLRRMSLRGRRFSNPTEFGRPYGERDGSRKSSRKASSLKSMPKERHHSIKRLLSTMSRQSVDTEESSVDCGETEVSNRLIYDDERKYGRIPARMYWLYLLSCGPRMVAIFFLSALAQQALKVYTDFWLQEWTDQTSGSPVARITPLPVNLTDPPSPPEPMEIQHHFHIYVALSAVCIVLAAITVPAGQRAGSNARRRMHQELIASVLQNSIHFFQSVPLGRIMNRLSVDVAVVDKKIAATSQKLLQFILLCLCAVLINSVVTPYFILLTLPICGIYYLVQKFYRASSRELQRIESMTYSPILAHFSETIEGVTTIRAFGQEARFMEVLFRRMEANNVAQIALNCSNRWLGIALDYLGAVIVFVAILTALITASLRPASTSSSLIGLAVNYAMLVPIYLNWVVKLFAEMEMYGGAVERIQSFIESDCQRRRFDERRRCQAGGGQAVSDVEPCSYKSVPISWPLRGDIVYEGVSLRYENQKENIITNLNLTIPAGQRLGVCGRTGSGKSSLALALFGALEVTAGRILIDDVDIAGLHTDELRSRLSIIPQEVMLFGGSVRENLDPRGHFSDLELWNCLELAQLKSVVKALPDGLGTAISDDKHCFSSGERQLFCLARAILRGSVCLVLDEATSSLDTETEKLVLQAAKKAFKGRTVITIAHRLHSLFDYERVLVLEQGRIVEDGCPRQLANTPGSKFGTMLKATDHQQHSLVEDDG</sequence>
<feature type="transmembrane region" description="Helical" evidence="9">
    <location>
        <begin position="1727"/>
        <end position="1748"/>
    </location>
</feature>
<dbReference type="SUPFAM" id="SSF90123">
    <property type="entry name" value="ABC transporter transmembrane region"/>
    <property type="match status" value="2"/>
</dbReference>
<dbReference type="InterPro" id="IPR003439">
    <property type="entry name" value="ABC_transporter-like_ATP-bd"/>
</dbReference>
<name>A0A182QUD5_9DIPT</name>
<feature type="transmembrane region" description="Helical" evidence="9">
    <location>
        <begin position="733"/>
        <end position="753"/>
    </location>
</feature>
<keyword evidence="3 9" id="KW-0812">Transmembrane</keyword>
<keyword evidence="13" id="KW-1185">Reference proteome</keyword>
<dbReference type="PANTHER" id="PTHR24223:SF461">
    <property type="entry name" value="ATP-BINDING CASSETTE SUB-FAMILY C MEMBER SUR"/>
    <property type="match status" value="1"/>
</dbReference>
<feature type="transmembrane region" description="Helical" evidence="9">
    <location>
        <begin position="260"/>
        <end position="283"/>
    </location>
</feature>
<feature type="domain" description="ABC transporter" evidence="10">
    <location>
        <begin position="1068"/>
        <end position="1295"/>
    </location>
</feature>
<evidence type="ECO:0000256" key="2">
    <source>
        <dbReference type="ARBA" id="ARBA00022448"/>
    </source>
</evidence>
<feature type="compositionally biased region" description="Low complexity" evidence="8">
    <location>
        <begin position="659"/>
        <end position="681"/>
    </location>
</feature>
<dbReference type="EnsemblMetazoa" id="AFAF017053-RA">
    <property type="protein sequence ID" value="AFAF017053-PA"/>
    <property type="gene ID" value="AFAF017053"/>
</dbReference>
<feature type="region of interest" description="Disordered" evidence="8">
    <location>
        <begin position="915"/>
        <end position="1035"/>
    </location>
</feature>
<keyword evidence="5" id="KW-0067">ATP-binding</keyword>
<feature type="compositionally biased region" description="Basic and acidic residues" evidence="8">
    <location>
        <begin position="1523"/>
        <end position="1547"/>
    </location>
</feature>
<feature type="domain" description="ABC transmembrane type-1" evidence="11">
    <location>
        <begin position="1669"/>
        <end position="1971"/>
    </location>
</feature>
<feature type="region of interest" description="Disordered" evidence="8">
    <location>
        <begin position="1574"/>
        <end position="1610"/>
    </location>
</feature>
<dbReference type="PROSITE" id="PS00211">
    <property type="entry name" value="ABC_TRANSPORTER_1"/>
    <property type="match status" value="2"/>
</dbReference>
<evidence type="ECO:0000256" key="9">
    <source>
        <dbReference type="SAM" id="Phobius"/>
    </source>
</evidence>
<keyword evidence="2" id="KW-0813">Transport</keyword>
<dbReference type="InterPro" id="IPR036640">
    <property type="entry name" value="ABC1_TM_sf"/>
</dbReference>
<dbReference type="PROSITE" id="PS50929">
    <property type="entry name" value="ABC_TM1F"/>
    <property type="match status" value="2"/>
</dbReference>
<comment type="subcellular location">
    <subcellularLocation>
        <location evidence="1">Membrane</location>
    </subcellularLocation>
</comment>
<feature type="compositionally biased region" description="Basic and acidic residues" evidence="8">
    <location>
        <begin position="558"/>
        <end position="571"/>
    </location>
</feature>
<evidence type="ECO:0000259" key="10">
    <source>
        <dbReference type="PROSITE" id="PS50893"/>
    </source>
</evidence>
<dbReference type="CDD" id="cd03244">
    <property type="entry name" value="ABCC_MRP_domain2"/>
    <property type="match status" value="1"/>
</dbReference>
<feature type="transmembrane region" description="Helical" evidence="9">
    <location>
        <begin position="176"/>
        <end position="202"/>
    </location>
</feature>
<dbReference type="SMART" id="SM00382">
    <property type="entry name" value="AAA"/>
    <property type="match status" value="2"/>
</dbReference>
<accession>A0A182QUD5</accession>
<dbReference type="GO" id="GO:0016887">
    <property type="term" value="F:ATP hydrolysis activity"/>
    <property type="evidence" value="ECO:0007669"/>
    <property type="project" value="InterPro"/>
</dbReference>
<protein>
    <submittedName>
        <fullName evidence="12">Uncharacterized protein</fullName>
    </submittedName>
</protein>
<dbReference type="InterPro" id="IPR027417">
    <property type="entry name" value="P-loop_NTPase"/>
</dbReference>
<feature type="transmembrane region" description="Helical" evidence="9">
    <location>
        <begin position="814"/>
        <end position="841"/>
    </location>
</feature>
<dbReference type="InterPro" id="IPR017871">
    <property type="entry name" value="ABC_transporter-like_CS"/>
</dbReference>
<feature type="compositionally biased region" description="Low complexity" evidence="8">
    <location>
        <begin position="572"/>
        <end position="583"/>
    </location>
</feature>
<evidence type="ECO:0000313" key="12">
    <source>
        <dbReference type="EnsemblMetazoa" id="AFAF017053-PA"/>
    </source>
</evidence>
<feature type="compositionally biased region" description="Low complexity" evidence="8">
    <location>
        <begin position="983"/>
        <end position="998"/>
    </location>
</feature>
<evidence type="ECO:0000256" key="5">
    <source>
        <dbReference type="ARBA" id="ARBA00022840"/>
    </source>
</evidence>
<dbReference type="InterPro" id="IPR003593">
    <property type="entry name" value="AAA+_ATPase"/>
</dbReference>
<keyword evidence="4" id="KW-0547">Nucleotide-binding</keyword>
<feature type="region of interest" description="Disordered" evidence="8">
    <location>
        <begin position="542"/>
        <end position="594"/>
    </location>
</feature>